<dbReference type="GO" id="GO:0007264">
    <property type="term" value="P:small GTPase-mediated signal transduction"/>
    <property type="evidence" value="ECO:0007669"/>
    <property type="project" value="InterPro"/>
</dbReference>
<evidence type="ECO:0000313" key="5">
    <source>
        <dbReference type="Proteomes" id="UP001140511"/>
    </source>
</evidence>
<organism evidence="4 5">
    <name type="scientific">Trichoderma breve</name>
    <dbReference type="NCBI Taxonomy" id="2034170"/>
    <lineage>
        <taxon>Eukaryota</taxon>
        <taxon>Fungi</taxon>
        <taxon>Dikarya</taxon>
        <taxon>Ascomycota</taxon>
        <taxon>Pezizomycotina</taxon>
        <taxon>Sordariomycetes</taxon>
        <taxon>Hypocreomycetidae</taxon>
        <taxon>Hypocreales</taxon>
        <taxon>Hypocreaceae</taxon>
        <taxon>Trichoderma</taxon>
    </lineage>
</organism>
<dbReference type="Pfam" id="PF00071">
    <property type="entry name" value="Ras"/>
    <property type="match status" value="1"/>
</dbReference>
<dbReference type="GO" id="GO:0003924">
    <property type="term" value="F:GTPase activity"/>
    <property type="evidence" value="ECO:0007669"/>
    <property type="project" value="InterPro"/>
</dbReference>
<dbReference type="RefSeq" id="XP_056026820.1">
    <property type="nucleotide sequence ID" value="XM_056175871.1"/>
</dbReference>
<comment type="caution">
    <text evidence="4">The sequence shown here is derived from an EMBL/GenBank/DDBJ whole genome shotgun (WGS) entry which is preliminary data.</text>
</comment>
<evidence type="ECO:0000313" key="4">
    <source>
        <dbReference type="EMBL" id="KAJ4857764.1"/>
    </source>
</evidence>
<keyword evidence="2" id="KW-0342">GTP-binding</keyword>
<dbReference type="GeneID" id="80870559"/>
<dbReference type="AlphaFoldDB" id="A0A9W9E4E7"/>
<dbReference type="InterPro" id="IPR027417">
    <property type="entry name" value="P-loop_NTPase"/>
</dbReference>
<protein>
    <submittedName>
        <fullName evidence="4">Ras family domain-containing protein</fullName>
    </submittedName>
</protein>
<dbReference type="GO" id="GO:0005525">
    <property type="term" value="F:GTP binding"/>
    <property type="evidence" value="ECO:0007669"/>
    <property type="project" value="UniProtKB-KW"/>
</dbReference>
<evidence type="ECO:0000256" key="1">
    <source>
        <dbReference type="ARBA" id="ARBA00022741"/>
    </source>
</evidence>
<dbReference type="InterPro" id="IPR003578">
    <property type="entry name" value="Small_GTPase_Rho"/>
</dbReference>
<evidence type="ECO:0000256" key="3">
    <source>
        <dbReference type="SAM" id="MobiDB-lite"/>
    </source>
</evidence>
<dbReference type="SUPFAM" id="SSF52540">
    <property type="entry name" value="P-loop containing nucleoside triphosphate hydrolases"/>
    <property type="match status" value="1"/>
</dbReference>
<dbReference type="InterPro" id="IPR001806">
    <property type="entry name" value="Small_GTPase"/>
</dbReference>
<proteinExistence type="predicted"/>
<dbReference type="SMART" id="SM00175">
    <property type="entry name" value="RAB"/>
    <property type="match status" value="1"/>
</dbReference>
<dbReference type="Proteomes" id="UP001140511">
    <property type="component" value="Unassembled WGS sequence"/>
</dbReference>
<dbReference type="SMART" id="SM00174">
    <property type="entry name" value="RHO"/>
    <property type="match status" value="1"/>
</dbReference>
<dbReference type="EMBL" id="JAOPEN010000005">
    <property type="protein sequence ID" value="KAJ4857764.1"/>
    <property type="molecule type" value="Genomic_DNA"/>
</dbReference>
<dbReference type="PANTHER" id="PTHR24072">
    <property type="entry name" value="RHO FAMILY GTPASE"/>
    <property type="match status" value="1"/>
</dbReference>
<name>A0A9W9E4E7_9HYPO</name>
<sequence>MEAKMENQEPEAIMQDAPQDVPQEMPGELAESIDNWRHSVPSRMEREDPFVNDGFVPRPETRVTFREPEKPPVRRPSTRIAMMRAAIPLFRRSNGPNALQPSLMERPETALGVRDEEEDEMVTEAKNPIRGFFALFGRKRKHRSPSPTPTVVLDTPLTLHFLFVGAQGAGQTSLLFRARYGLFPDSSAITRTCYETYTNHRMYYSQPRLSYVQWDGIFLCFDIKDKNSLHTILQWWQNAVQGGFLSQQQSEVLLHLIGMKKDQRASCLDEAHRLQGPFDPSYAPFPTCCVIPHDAMWYARRIGCHRYLECSAKTGEGVDVMIEEAGAEATRRAIIIARMMRMAPGKRRLF</sequence>
<gene>
    <name evidence="4" type="ORF">T069G_08661</name>
</gene>
<accession>A0A9W9E4E7</accession>
<dbReference type="Gene3D" id="3.40.50.300">
    <property type="entry name" value="P-loop containing nucleotide triphosphate hydrolases"/>
    <property type="match status" value="1"/>
</dbReference>
<feature type="region of interest" description="Disordered" evidence="3">
    <location>
        <begin position="1"/>
        <end position="30"/>
    </location>
</feature>
<dbReference type="PRINTS" id="PR00449">
    <property type="entry name" value="RASTRNSFRMNG"/>
</dbReference>
<keyword evidence="5" id="KW-1185">Reference proteome</keyword>
<keyword evidence="1" id="KW-0547">Nucleotide-binding</keyword>
<evidence type="ECO:0000256" key="2">
    <source>
        <dbReference type="ARBA" id="ARBA00023134"/>
    </source>
</evidence>
<reference evidence="4" key="1">
    <citation type="submission" date="2022-09" db="EMBL/GenBank/DDBJ databases">
        <title>Chromosome-level assembly of Trichoderma breve T069, a fungus used in development of biopesticide product.</title>
        <authorList>
            <person name="Lin R."/>
            <person name="Liu T."/>
        </authorList>
    </citation>
    <scope>NUCLEOTIDE SEQUENCE</scope>
    <source>
        <strain evidence="4">T069</strain>
    </source>
</reference>